<dbReference type="InterPro" id="IPR050834">
    <property type="entry name" value="Glycosyltransf_2"/>
</dbReference>
<dbReference type="SUPFAM" id="SSF53448">
    <property type="entry name" value="Nucleotide-diphospho-sugar transferases"/>
    <property type="match status" value="1"/>
</dbReference>
<keyword evidence="6" id="KW-1185">Reference proteome</keyword>
<evidence type="ECO:0000313" key="5">
    <source>
        <dbReference type="EMBL" id="KDO14934.1"/>
    </source>
</evidence>
<name>A0ABR4S2A1_VIBMT</name>
<evidence type="ECO:0000256" key="3">
    <source>
        <dbReference type="ARBA" id="ARBA00022679"/>
    </source>
</evidence>
<reference evidence="5 6" key="1">
    <citation type="submission" date="2014-04" db="EMBL/GenBank/DDBJ databases">
        <title>Vibrio metecus sp. nov., a close relative of Vibrio cholerae isolated from coastal brackish ponds and clinical specimens.</title>
        <authorList>
            <person name="Kirchberger P.C."/>
            <person name="Turnsek M."/>
            <person name="Hunt D.E."/>
            <person name="Haley B.J."/>
            <person name="Colwell R."/>
            <person name="Polz M.F."/>
            <person name="Tarr C.L."/>
            <person name="Boucher Y."/>
        </authorList>
    </citation>
    <scope>NUCLEOTIDE SEQUENCE [LARGE SCALE GENOMIC DNA]</scope>
    <source>
        <strain evidence="6">PPCK-2014</strain>
    </source>
</reference>
<comment type="similarity">
    <text evidence="1">Belongs to the glycosyltransferase 2 family.</text>
</comment>
<dbReference type="Pfam" id="PF00535">
    <property type="entry name" value="Glycos_transf_2"/>
    <property type="match status" value="1"/>
</dbReference>
<evidence type="ECO:0000256" key="1">
    <source>
        <dbReference type="ARBA" id="ARBA00006739"/>
    </source>
</evidence>
<dbReference type="EMBL" id="JJMN01000031">
    <property type="protein sequence ID" value="KDO14934.1"/>
    <property type="molecule type" value="Genomic_DNA"/>
</dbReference>
<keyword evidence="2" id="KW-0328">Glycosyltransferase</keyword>
<evidence type="ECO:0000313" key="6">
    <source>
        <dbReference type="Proteomes" id="UP000027331"/>
    </source>
</evidence>
<keyword evidence="3" id="KW-0808">Transferase</keyword>
<organism evidence="5 6">
    <name type="scientific">Vibrio metoecus</name>
    <dbReference type="NCBI Taxonomy" id="1481663"/>
    <lineage>
        <taxon>Bacteria</taxon>
        <taxon>Pseudomonadati</taxon>
        <taxon>Pseudomonadota</taxon>
        <taxon>Gammaproteobacteria</taxon>
        <taxon>Vibrionales</taxon>
        <taxon>Vibrionaceae</taxon>
        <taxon>Vibrio</taxon>
    </lineage>
</organism>
<dbReference type="InterPro" id="IPR029044">
    <property type="entry name" value="Nucleotide-diphossugar_trans"/>
</dbReference>
<dbReference type="Proteomes" id="UP000027331">
    <property type="component" value="Unassembled WGS sequence"/>
</dbReference>
<feature type="domain" description="Glycosyltransferase 2-like" evidence="4">
    <location>
        <begin position="6"/>
        <end position="134"/>
    </location>
</feature>
<dbReference type="InterPro" id="IPR001173">
    <property type="entry name" value="Glyco_trans_2-like"/>
</dbReference>
<accession>A0ABR4S2A1</accession>
<dbReference type="Gene3D" id="3.90.550.10">
    <property type="entry name" value="Spore Coat Polysaccharide Biosynthesis Protein SpsA, Chain A"/>
    <property type="match status" value="1"/>
</dbReference>
<sequence length="274" mass="31134">MKNTISVLMSLYEKESPSFLVMCLNSLKVQSRPADEIIIVVDGNIGFDLAVILNEYKNTLPIEIIYLPNSLGLGAALNEGLKFCKGNLIARMDTDDICMKDRLEKQENYFDSYDVDILGSAAFVIDFSGEHIGERVNPSTHNAIIDSLWCNPFIHPSVMFKKASIDSIGSYNPELRRRQDYELWFRAAKNGLKLANLEDKLIKYRFGRHTLKKQSPSLALKQAFIGFNGCLSCNLGMIKAIICFIPFFRSLMPVNLQMKFTTLLHRFDFRARGK</sequence>
<gene>
    <name evidence="5" type="ORF">DP83_05160</name>
</gene>
<evidence type="ECO:0000256" key="2">
    <source>
        <dbReference type="ARBA" id="ARBA00022676"/>
    </source>
</evidence>
<dbReference type="PANTHER" id="PTHR43685">
    <property type="entry name" value="GLYCOSYLTRANSFERASE"/>
    <property type="match status" value="1"/>
</dbReference>
<comment type="caution">
    <text evidence="5">The sequence shown here is derived from an EMBL/GenBank/DDBJ whole genome shotgun (WGS) entry which is preliminary data.</text>
</comment>
<proteinExistence type="inferred from homology"/>
<protein>
    <recommendedName>
        <fullName evidence="4">Glycosyltransferase 2-like domain-containing protein</fullName>
    </recommendedName>
</protein>
<dbReference type="PANTHER" id="PTHR43685:SF5">
    <property type="entry name" value="GLYCOSYLTRANSFERASE EPSE-RELATED"/>
    <property type="match status" value="1"/>
</dbReference>
<evidence type="ECO:0000259" key="4">
    <source>
        <dbReference type="Pfam" id="PF00535"/>
    </source>
</evidence>